<evidence type="ECO:0000313" key="1">
    <source>
        <dbReference type="EMBL" id="MDT0305055.1"/>
    </source>
</evidence>
<protein>
    <submittedName>
        <fullName evidence="1">Uncharacterized protein</fullName>
    </submittedName>
</protein>
<proteinExistence type="predicted"/>
<keyword evidence="2" id="KW-1185">Reference proteome</keyword>
<reference evidence="2" key="1">
    <citation type="submission" date="2023-07" db="EMBL/GenBank/DDBJ databases">
        <title>30 novel species of actinomycetes from the DSMZ collection.</title>
        <authorList>
            <person name="Nouioui I."/>
        </authorList>
    </citation>
    <scope>NUCLEOTIDE SEQUENCE [LARGE SCALE GENOMIC DNA]</scope>
    <source>
        <strain evidence="2">DSM 45055</strain>
    </source>
</reference>
<dbReference type="EMBL" id="JAVREK010000035">
    <property type="protein sequence ID" value="MDT0305055.1"/>
    <property type="molecule type" value="Genomic_DNA"/>
</dbReference>
<organism evidence="1 2">
    <name type="scientific">Streptomonospora wellingtoniae</name>
    <dbReference type="NCBI Taxonomy" id="3075544"/>
    <lineage>
        <taxon>Bacteria</taxon>
        <taxon>Bacillati</taxon>
        <taxon>Actinomycetota</taxon>
        <taxon>Actinomycetes</taxon>
        <taxon>Streptosporangiales</taxon>
        <taxon>Nocardiopsidaceae</taxon>
        <taxon>Streptomonospora</taxon>
    </lineage>
</organism>
<accession>A0ABU2L0J9</accession>
<name>A0ABU2L0J9_9ACTN</name>
<sequence length="155" mass="16457">MVQWLAGMRTTAERLRETAGVWQDYGGAWTASTTNPSIGNGALAFRYMQIGSTIEFMVRIVWGSTTSDGDGTYDFGLPAAPKAYGGSSNIGGTATCIIEIGSATNRYSFGVLLYNTGLVRVADDGETSGLSAGGWDGHGWEDGNFLLMSGRYEVD</sequence>
<gene>
    <name evidence="1" type="ORF">RM446_23275</name>
</gene>
<comment type="caution">
    <text evidence="1">The sequence shown here is derived from an EMBL/GenBank/DDBJ whole genome shotgun (WGS) entry which is preliminary data.</text>
</comment>
<dbReference type="RefSeq" id="WP_311547570.1">
    <property type="nucleotide sequence ID" value="NZ_JAVREK010000035.1"/>
</dbReference>
<dbReference type="Proteomes" id="UP001183226">
    <property type="component" value="Unassembled WGS sequence"/>
</dbReference>
<evidence type="ECO:0000313" key="2">
    <source>
        <dbReference type="Proteomes" id="UP001183226"/>
    </source>
</evidence>